<dbReference type="Gramene" id="OE9A016611T1">
    <property type="protein sequence ID" value="OE9A016611C1"/>
    <property type="gene ID" value="OE9A016611"/>
</dbReference>
<evidence type="ECO:0000313" key="1">
    <source>
        <dbReference type="EMBL" id="CAA3000493.1"/>
    </source>
</evidence>
<accession>A0A8S0T8B3</accession>
<dbReference type="AlphaFoldDB" id="A0A8S0T8B3"/>
<gene>
    <name evidence="1" type="ORF">OLEA9_A016611</name>
</gene>
<name>A0A8S0T8B3_OLEEU</name>
<comment type="caution">
    <text evidence="1">The sequence shown here is derived from an EMBL/GenBank/DDBJ whole genome shotgun (WGS) entry which is preliminary data.</text>
</comment>
<dbReference type="Proteomes" id="UP000594638">
    <property type="component" value="Unassembled WGS sequence"/>
</dbReference>
<sequence length="98" mass="11283">MGEGKEVLASFEDFNFFFPGAMEEGVGNNFLPPLRPVFPSHIEVWKDMFALLPDDMEVVPWFERSSLRFFFPGDGEQEDREVDNVLAPLRSILDRSKV</sequence>
<organism evidence="1 2">
    <name type="scientific">Olea europaea subsp. europaea</name>
    <dbReference type="NCBI Taxonomy" id="158383"/>
    <lineage>
        <taxon>Eukaryota</taxon>
        <taxon>Viridiplantae</taxon>
        <taxon>Streptophyta</taxon>
        <taxon>Embryophyta</taxon>
        <taxon>Tracheophyta</taxon>
        <taxon>Spermatophyta</taxon>
        <taxon>Magnoliopsida</taxon>
        <taxon>eudicotyledons</taxon>
        <taxon>Gunneridae</taxon>
        <taxon>Pentapetalae</taxon>
        <taxon>asterids</taxon>
        <taxon>lamiids</taxon>
        <taxon>Lamiales</taxon>
        <taxon>Oleaceae</taxon>
        <taxon>Oleeae</taxon>
        <taxon>Olea</taxon>
    </lineage>
</organism>
<keyword evidence="2" id="KW-1185">Reference proteome</keyword>
<evidence type="ECO:0000313" key="2">
    <source>
        <dbReference type="Proteomes" id="UP000594638"/>
    </source>
</evidence>
<protein>
    <submittedName>
        <fullName evidence="1">Uncharacterized protein</fullName>
    </submittedName>
</protein>
<dbReference type="EMBL" id="CACTIH010005695">
    <property type="protein sequence ID" value="CAA3000493.1"/>
    <property type="molecule type" value="Genomic_DNA"/>
</dbReference>
<reference evidence="1 2" key="1">
    <citation type="submission" date="2019-12" db="EMBL/GenBank/DDBJ databases">
        <authorList>
            <person name="Alioto T."/>
            <person name="Alioto T."/>
            <person name="Gomez Garrido J."/>
        </authorList>
    </citation>
    <scope>NUCLEOTIDE SEQUENCE [LARGE SCALE GENOMIC DNA]</scope>
</reference>
<proteinExistence type="predicted"/>